<reference evidence="3" key="1">
    <citation type="submission" date="2023-06" db="EMBL/GenBank/DDBJ databases">
        <title>Genome-scale phylogeny and comparative genomics of the fungal order Sordariales.</title>
        <authorList>
            <consortium name="Lawrence Berkeley National Laboratory"/>
            <person name="Hensen N."/>
            <person name="Bonometti L."/>
            <person name="Westerberg I."/>
            <person name="Brannstrom I.O."/>
            <person name="Guillou S."/>
            <person name="Cros-Aarteil S."/>
            <person name="Calhoun S."/>
            <person name="Haridas S."/>
            <person name="Kuo A."/>
            <person name="Mondo S."/>
            <person name="Pangilinan J."/>
            <person name="Riley R."/>
            <person name="Labutti K."/>
            <person name="Andreopoulos B."/>
            <person name="Lipzen A."/>
            <person name="Chen C."/>
            <person name="Yanf M."/>
            <person name="Daum C."/>
            <person name="Ng V."/>
            <person name="Clum A."/>
            <person name="Steindorff A."/>
            <person name="Ohm R."/>
            <person name="Martin F."/>
            <person name="Silar P."/>
            <person name="Natvig D."/>
            <person name="Lalanne C."/>
            <person name="Gautier V."/>
            <person name="Ament-Velasquez S.L."/>
            <person name="Kruys A."/>
            <person name="Hutchinson M.I."/>
            <person name="Powell A.J."/>
            <person name="Barry K."/>
            <person name="Miller A.N."/>
            <person name="Grigoriev I.V."/>
            <person name="Debuchy R."/>
            <person name="Gladieux P."/>
            <person name="Thoren M.H."/>
            <person name="Johannesson H."/>
        </authorList>
    </citation>
    <scope>NUCLEOTIDE SEQUENCE</scope>
    <source>
        <strain evidence="3">SMH4607-1</strain>
    </source>
</reference>
<feature type="coiled-coil region" evidence="1">
    <location>
        <begin position="98"/>
        <end position="125"/>
    </location>
</feature>
<dbReference type="EMBL" id="JAUKUA010000006">
    <property type="protein sequence ID" value="KAK0708681.1"/>
    <property type="molecule type" value="Genomic_DNA"/>
</dbReference>
<comment type="caution">
    <text evidence="3">The sequence shown here is derived from an EMBL/GenBank/DDBJ whole genome shotgun (WGS) entry which is preliminary data.</text>
</comment>
<sequence>MTQMDKALEDVISELDDQANRVVALVVKLIRLLSVDLRELLKDEISKQWECDYKCRDLGEQVAWLKKQLRESISLASLEHPTPTKVKSALETAQENRIKELEILFRDAKGRIMELETRIRELDGRLIHVLSHNWELAYKCRDLSGDIWRYKGQLRVSIALGDLEAPPLKPKTALERALEKKIDELEESNRHPQRRTRSKSI</sequence>
<accession>A0AA40DPH6</accession>
<dbReference type="Proteomes" id="UP001172102">
    <property type="component" value="Unassembled WGS sequence"/>
</dbReference>
<proteinExistence type="predicted"/>
<keyword evidence="1" id="KW-0175">Coiled coil</keyword>
<dbReference type="AlphaFoldDB" id="A0AA40DPH6"/>
<gene>
    <name evidence="3" type="ORF">B0H67DRAFT_544563</name>
</gene>
<protein>
    <submittedName>
        <fullName evidence="3">Uncharacterized protein</fullName>
    </submittedName>
</protein>
<name>A0AA40DPH6_9PEZI</name>
<evidence type="ECO:0000256" key="2">
    <source>
        <dbReference type="SAM" id="MobiDB-lite"/>
    </source>
</evidence>
<organism evidence="3 4">
    <name type="scientific">Lasiosphaeris hirsuta</name>
    <dbReference type="NCBI Taxonomy" id="260670"/>
    <lineage>
        <taxon>Eukaryota</taxon>
        <taxon>Fungi</taxon>
        <taxon>Dikarya</taxon>
        <taxon>Ascomycota</taxon>
        <taxon>Pezizomycotina</taxon>
        <taxon>Sordariomycetes</taxon>
        <taxon>Sordariomycetidae</taxon>
        <taxon>Sordariales</taxon>
        <taxon>Lasiosphaeriaceae</taxon>
        <taxon>Lasiosphaeris</taxon>
    </lineage>
</organism>
<evidence type="ECO:0000313" key="4">
    <source>
        <dbReference type="Proteomes" id="UP001172102"/>
    </source>
</evidence>
<evidence type="ECO:0000256" key="1">
    <source>
        <dbReference type="SAM" id="Coils"/>
    </source>
</evidence>
<feature type="compositionally biased region" description="Basic residues" evidence="2">
    <location>
        <begin position="191"/>
        <end position="201"/>
    </location>
</feature>
<keyword evidence="4" id="KW-1185">Reference proteome</keyword>
<evidence type="ECO:0000313" key="3">
    <source>
        <dbReference type="EMBL" id="KAK0708681.1"/>
    </source>
</evidence>
<feature type="region of interest" description="Disordered" evidence="2">
    <location>
        <begin position="182"/>
        <end position="201"/>
    </location>
</feature>